<dbReference type="PANTHER" id="PTHR33376">
    <property type="match status" value="1"/>
</dbReference>
<dbReference type="InterPro" id="IPR018389">
    <property type="entry name" value="DctP_fam"/>
</dbReference>
<accession>A0A4R5VDQ4</accession>
<keyword evidence="5" id="KW-1185">Reference proteome</keyword>
<dbReference type="Gene3D" id="3.40.190.170">
    <property type="entry name" value="Bacterial extracellular solute-binding protein, family 7"/>
    <property type="match status" value="1"/>
</dbReference>
<comment type="caution">
    <text evidence="4">The sequence shown here is derived from an EMBL/GenBank/DDBJ whole genome shotgun (WGS) entry which is preliminary data.</text>
</comment>
<organism evidence="4 5">
    <name type="scientific">Antarcticimicrobium luteum</name>
    <dbReference type="NCBI Taxonomy" id="2547397"/>
    <lineage>
        <taxon>Bacteria</taxon>
        <taxon>Pseudomonadati</taxon>
        <taxon>Pseudomonadota</taxon>
        <taxon>Alphaproteobacteria</taxon>
        <taxon>Rhodobacterales</taxon>
        <taxon>Paracoccaceae</taxon>
        <taxon>Antarcticimicrobium</taxon>
    </lineage>
</organism>
<evidence type="ECO:0000256" key="2">
    <source>
        <dbReference type="ARBA" id="ARBA00022729"/>
    </source>
</evidence>
<comment type="subcellular location">
    <subcellularLocation>
        <location evidence="1">Periplasm</location>
    </subcellularLocation>
</comment>
<dbReference type="CDD" id="cd13602">
    <property type="entry name" value="PBP2_TRAP_BpDctp6_7"/>
    <property type="match status" value="1"/>
</dbReference>
<keyword evidence="3" id="KW-0574">Periplasm</keyword>
<dbReference type="GO" id="GO:0055085">
    <property type="term" value="P:transmembrane transport"/>
    <property type="evidence" value="ECO:0007669"/>
    <property type="project" value="InterPro"/>
</dbReference>
<proteinExistence type="predicted"/>
<evidence type="ECO:0000256" key="3">
    <source>
        <dbReference type="ARBA" id="ARBA00022764"/>
    </source>
</evidence>
<dbReference type="GO" id="GO:0042597">
    <property type="term" value="C:periplasmic space"/>
    <property type="evidence" value="ECO:0007669"/>
    <property type="project" value="UniProtKB-SubCell"/>
</dbReference>
<dbReference type="OrthoDB" id="9783941at2"/>
<dbReference type="Pfam" id="PF03480">
    <property type="entry name" value="DctP"/>
    <property type="match status" value="1"/>
</dbReference>
<dbReference type="AlphaFoldDB" id="A0A4R5VDQ4"/>
<dbReference type="Proteomes" id="UP000295301">
    <property type="component" value="Unassembled WGS sequence"/>
</dbReference>
<evidence type="ECO:0000256" key="1">
    <source>
        <dbReference type="ARBA" id="ARBA00004418"/>
    </source>
</evidence>
<keyword evidence="2" id="KW-0732">Signal</keyword>
<dbReference type="EMBL" id="SMUV01000060">
    <property type="protein sequence ID" value="TDK49895.1"/>
    <property type="molecule type" value="Genomic_DNA"/>
</dbReference>
<evidence type="ECO:0000313" key="4">
    <source>
        <dbReference type="EMBL" id="TDK49895.1"/>
    </source>
</evidence>
<evidence type="ECO:0000313" key="5">
    <source>
        <dbReference type="Proteomes" id="UP000295301"/>
    </source>
</evidence>
<sequence>MPTPYGDSVFHTQNIQQFATDVASATGGALEITVHSAGSLYAHPEIKDSVRRGLAPIGEVLMSRLANEDPVFAVDSIPFLASSYAEARALWDASRPLVEQKLAAQGLTLLFAVPWPGQSIYTKAPIDSTEALQGASFRAYNAATERLAQLMGAVPTQVETGDIPTAFATGRVAAMITSPSTGVSSQAWDFTSDYTDTQAWLPKNMVIVNTKAFEALPEDQRAAIREAASVAETRGWEMSAKETDAKMATLKENGMTVAAPSETLKAQLAGIGKTMTEEWLEKAGEEGQKVIGDYQSNM</sequence>
<dbReference type="NCBIfam" id="NF037995">
    <property type="entry name" value="TRAP_S1"/>
    <property type="match status" value="1"/>
</dbReference>
<dbReference type="InterPro" id="IPR038404">
    <property type="entry name" value="TRAP_DctP_sf"/>
</dbReference>
<gene>
    <name evidence="4" type="ORF">E1832_07965</name>
</gene>
<name>A0A4R5VDQ4_9RHOB</name>
<protein>
    <submittedName>
        <fullName evidence="4">C4-dicarboxylate ABC transporter substrate-binding protein</fullName>
    </submittedName>
</protein>
<reference evidence="4 5" key="1">
    <citation type="submission" date="2019-03" db="EMBL/GenBank/DDBJ databases">
        <title>Ruegeria lutea sp. nov., a novel strain, isolated from marine sediment, the Masan Bay, South Korea.</title>
        <authorList>
            <person name="Kim J."/>
            <person name="Kim D.-Y."/>
            <person name="Lee S.-S."/>
        </authorList>
    </citation>
    <scope>NUCLEOTIDE SEQUENCE [LARGE SCALE GENOMIC DNA]</scope>
    <source>
        <strain evidence="4 5">318-1</strain>
    </source>
</reference>
<dbReference type="PANTHER" id="PTHR33376:SF4">
    <property type="entry name" value="SIALIC ACID-BINDING PERIPLASMIC PROTEIN SIAP"/>
    <property type="match status" value="1"/>
</dbReference>